<accession>A0AAW8GFA1</accession>
<name>A0AAW8GFA1_9GAMM</name>
<evidence type="ECO:0000313" key="2">
    <source>
        <dbReference type="EMBL" id="MDQ1120962.1"/>
    </source>
</evidence>
<sequence>MDIPQRVAALASRREEAVVSVAHRGFIQPGPSHESEDFLPLPPGSGEPPCPVQAGDPPERREDEGPPQLH</sequence>
<dbReference type="AlphaFoldDB" id="A0AAW8GFA1"/>
<feature type="compositionally biased region" description="Pro residues" evidence="1">
    <location>
        <begin position="40"/>
        <end position="51"/>
    </location>
</feature>
<organism evidence="2 3">
    <name type="scientific">Pseudoxanthomonas winnipegensis</name>
    <dbReference type="NCBI Taxonomy" id="2480810"/>
    <lineage>
        <taxon>Bacteria</taxon>
        <taxon>Pseudomonadati</taxon>
        <taxon>Pseudomonadota</taxon>
        <taxon>Gammaproteobacteria</taxon>
        <taxon>Lysobacterales</taxon>
        <taxon>Lysobacteraceae</taxon>
        <taxon>Pseudoxanthomonas</taxon>
    </lineage>
</organism>
<evidence type="ECO:0000256" key="1">
    <source>
        <dbReference type="SAM" id="MobiDB-lite"/>
    </source>
</evidence>
<evidence type="ECO:0000313" key="3">
    <source>
        <dbReference type="Proteomes" id="UP001234354"/>
    </source>
</evidence>
<comment type="caution">
    <text evidence="2">The sequence shown here is derived from an EMBL/GenBank/DDBJ whole genome shotgun (WGS) entry which is preliminary data.</text>
</comment>
<reference evidence="2" key="1">
    <citation type="submission" date="2023-07" db="EMBL/GenBank/DDBJ databases">
        <title>Functional and genomic diversity of the sorghum phyllosphere microbiome.</title>
        <authorList>
            <person name="Shade A."/>
        </authorList>
    </citation>
    <scope>NUCLEOTIDE SEQUENCE</scope>
    <source>
        <strain evidence="2">SORGH_AS_0908</strain>
    </source>
</reference>
<proteinExistence type="predicted"/>
<protein>
    <submittedName>
        <fullName evidence="2">Uncharacterized protein</fullName>
    </submittedName>
</protein>
<feature type="region of interest" description="Disordered" evidence="1">
    <location>
        <begin position="25"/>
        <end position="70"/>
    </location>
</feature>
<dbReference type="Proteomes" id="UP001234354">
    <property type="component" value="Unassembled WGS sequence"/>
</dbReference>
<gene>
    <name evidence="2" type="ORF">QE383_003270</name>
</gene>
<dbReference type="EMBL" id="JAUTBB010000001">
    <property type="protein sequence ID" value="MDQ1120962.1"/>
    <property type="molecule type" value="Genomic_DNA"/>
</dbReference>